<dbReference type="Pfam" id="PF00149">
    <property type="entry name" value="Metallophos"/>
    <property type="match status" value="1"/>
</dbReference>
<dbReference type="OrthoDB" id="5593063at2759"/>
<sequence>MEKEMDTVNVDNDKGVLYTLPSGKQYYTKLRPYHGTVKVEGYDEKQQNINPFNNNHNKRLNDDEVFDIMKLQKFFLVEGRLTNDQTMQILKKVMKIFKKEPNLLKLKKMPINVVGDIHGQFYDMVKLFEVGGRVSEGNYLFLGDYVDRGVYSVETLLFLYVLKINYPDRIFMLRGNHECRHLTSYFTFKNEVMHKYQENNYKAEPPSSLTSVDIYKAFCMSFNCLPIAAVLNDQYFCVHGGISPELDRVEDVNTKIVDRFKEIPSSGLLCDLLWSDPLDDYDDSNESEHFLENAQRGCSYMYSYHAVTQFLKRNDLLCVIRAHEAQDYGYRMYKNSKEFNFPTLITIFSAPNYLDTYNNKAAILKFENNTMNIRQFNFTKHPYNLPKFMDVFTWSLPFVGEKVTEILLGVLNICSDEELSDDPGSDVQNFTIDEMLMNDEPTSKENSSSVDSKDNLQKKISNISRLSDIFAILKKDSMDVNFLENFENKELISDLDEFTASKLIDAINERLPPQLNNTNKLERLKYLNDSGSSLNKNSGIFHSLITLLLNEEQEKK</sequence>
<dbReference type="GO" id="GO:0033192">
    <property type="term" value="F:calmodulin-dependent protein phosphatase activity"/>
    <property type="evidence" value="ECO:0007669"/>
    <property type="project" value="InterPro"/>
</dbReference>
<dbReference type="SUPFAM" id="SSF56300">
    <property type="entry name" value="Metallo-dependent phosphatases"/>
    <property type="match status" value="1"/>
</dbReference>
<dbReference type="InterPro" id="IPR043360">
    <property type="entry name" value="PP2B"/>
</dbReference>
<comment type="catalytic activity">
    <reaction evidence="1">
        <text>O-phospho-L-threonyl-[protein] + H2O = L-threonyl-[protein] + phosphate</text>
        <dbReference type="Rhea" id="RHEA:47004"/>
        <dbReference type="Rhea" id="RHEA-COMP:11060"/>
        <dbReference type="Rhea" id="RHEA-COMP:11605"/>
        <dbReference type="ChEBI" id="CHEBI:15377"/>
        <dbReference type="ChEBI" id="CHEBI:30013"/>
        <dbReference type="ChEBI" id="CHEBI:43474"/>
        <dbReference type="ChEBI" id="CHEBI:61977"/>
        <dbReference type="EC" id="3.1.3.16"/>
    </reaction>
</comment>
<feature type="domain" description="Serine/threonine specific protein phosphatases" evidence="2">
    <location>
        <begin position="173"/>
        <end position="178"/>
    </location>
</feature>
<evidence type="ECO:0000259" key="2">
    <source>
        <dbReference type="PROSITE" id="PS00125"/>
    </source>
</evidence>
<dbReference type="EC" id="3.1.3.16" evidence="1"/>
<dbReference type="InterPro" id="IPR006186">
    <property type="entry name" value="Ser/Thr-sp_prot-phosphatase"/>
</dbReference>
<dbReference type="PANTHER" id="PTHR45673">
    <property type="entry name" value="SERINE/THREONINE-PROTEIN PHOSPHATASE 2B CATALYTIC SUBUNIT 1-RELATED"/>
    <property type="match status" value="1"/>
</dbReference>
<dbReference type="PROSITE" id="PS00125">
    <property type="entry name" value="SER_THR_PHOSPHATASE"/>
    <property type="match status" value="1"/>
</dbReference>
<dbReference type="GO" id="GO:0097720">
    <property type="term" value="P:calcineurin-mediated signaling"/>
    <property type="evidence" value="ECO:0007669"/>
    <property type="project" value="InterPro"/>
</dbReference>
<name>A0A1L0FDY1_9ASCO</name>
<dbReference type="Proteomes" id="UP000183365">
    <property type="component" value="Unassembled WGS sequence"/>
</dbReference>
<organism evidence="3 4">
    <name type="scientific">Hanseniaspora guilliermondii</name>
    <dbReference type="NCBI Taxonomy" id="56406"/>
    <lineage>
        <taxon>Eukaryota</taxon>
        <taxon>Fungi</taxon>
        <taxon>Dikarya</taxon>
        <taxon>Ascomycota</taxon>
        <taxon>Saccharomycotina</taxon>
        <taxon>Saccharomycetes</taxon>
        <taxon>Saccharomycodales</taxon>
        <taxon>Saccharomycodaceae</taxon>
        <taxon>Hanseniaspora</taxon>
    </lineage>
</organism>
<dbReference type="PRINTS" id="PR00114">
    <property type="entry name" value="STPHPHTASE"/>
</dbReference>
<keyword evidence="4" id="KW-1185">Reference proteome</keyword>
<gene>
    <name evidence="3" type="ORF">HGUI_00022</name>
</gene>
<evidence type="ECO:0000256" key="1">
    <source>
        <dbReference type="RuleBase" id="RU004273"/>
    </source>
</evidence>
<dbReference type="VEuPathDB" id="FungiDB:HGUI_00022"/>
<dbReference type="InterPro" id="IPR004843">
    <property type="entry name" value="Calcineurin-like_PHP"/>
</dbReference>
<proteinExistence type="inferred from homology"/>
<comment type="similarity">
    <text evidence="1">Belongs to the PPP phosphatase family.</text>
</comment>
<accession>A0A1L0FDY1</accession>
<protein>
    <recommendedName>
        <fullName evidence="1">Serine/threonine-protein phosphatase</fullName>
        <ecNumber evidence="1">3.1.3.16</ecNumber>
    </recommendedName>
</protein>
<dbReference type="AlphaFoldDB" id="A0A1L0FDY1"/>
<evidence type="ECO:0000313" key="3">
    <source>
        <dbReference type="EMBL" id="SGZ37822.1"/>
    </source>
</evidence>
<dbReference type="InterPro" id="IPR029052">
    <property type="entry name" value="Metallo-depent_PP-like"/>
</dbReference>
<dbReference type="EMBL" id="FQNF01000001">
    <property type="protein sequence ID" value="SGZ37822.1"/>
    <property type="molecule type" value="Genomic_DNA"/>
</dbReference>
<dbReference type="SMART" id="SM00156">
    <property type="entry name" value="PP2Ac"/>
    <property type="match status" value="1"/>
</dbReference>
<reference evidence="4" key="1">
    <citation type="submission" date="2016-11" db="EMBL/GenBank/DDBJ databases">
        <authorList>
            <person name="Guldener U."/>
        </authorList>
    </citation>
    <scope>NUCLEOTIDE SEQUENCE [LARGE SCALE GENOMIC DNA]</scope>
</reference>
<keyword evidence="1" id="KW-0378">Hydrolase</keyword>
<evidence type="ECO:0000313" key="4">
    <source>
        <dbReference type="Proteomes" id="UP000183365"/>
    </source>
</evidence>
<dbReference type="Gene3D" id="3.60.21.10">
    <property type="match status" value="1"/>
</dbReference>